<proteinExistence type="predicted"/>
<gene>
    <name evidence="6" type="ORF">APZ42_028630</name>
</gene>
<dbReference type="Gene3D" id="3.60.20.10">
    <property type="entry name" value="Glutamine Phosphoribosylpyrophosphate, subunit 1, domain 1"/>
    <property type="match status" value="1"/>
</dbReference>
<dbReference type="Pfam" id="PF00227">
    <property type="entry name" value="Proteasome"/>
    <property type="match status" value="1"/>
</dbReference>
<dbReference type="EMBL" id="LRGB01002451">
    <property type="protein sequence ID" value="KZS07533.1"/>
    <property type="molecule type" value="Genomic_DNA"/>
</dbReference>
<reference evidence="6 7" key="1">
    <citation type="submission" date="2016-03" db="EMBL/GenBank/DDBJ databases">
        <title>EvidentialGene: Evidence-directed Construction of Genes on Genomes.</title>
        <authorList>
            <person name="Gilbert D.G."/>
            <person name="Choi J.-H."/>
            <person name="Mockaitis K."/>
            <person name="Colbourne J."/>
            <person name="Pfrender M."/>
        </authorList>
    </citation>
    <scope>NUCLEOTIDE SEQUENCE [LARGE SCALE GENOMIC DNA]</scope>
    <source>
        <strain evidence="6 7">Xinb3</strain>
        <tissue evidence="6">Complete organism</tissue>
    </source>
</reference>
<dbReference type="GO" id="GO:0051603">
    <property type="term" value="P:proteolysis involved in protein catabolic process"/>
    <property type="evidence" value="ECO:0007669"/>
    <property type="project" value="InterPro"/>
</dbReference>
<keyword evidence="7" id="KW-1185">Reference proteome</keyword>
<dbReference type="OrthoDB" id="268479at2759"/>
<dbReference type="GO" id="GO:0005634">
    <property type="term" value="C:nucleus"/>
    <property type="evidence" value="ECO:0007669"/>
    <property type="project" value="UniProtKB-SubCell"/>
</dbReference>
<dbReference type="GO" id="GO:0005737">
    <property type="term" value="C:cytoplasm"/>
    <property type="evidence" value="ECO:0007669"/>
    <property type="project" value="TreeGrafter"/>
</dbReference>
<dbReference type="InterPro" id="IPR029055">
    <property type="entry name" value="Ntn_hydrolases_N"/>
</dbReference>
<evidence type="ECO:0000256" key="1">
    <source>
        <dbReference type="ARBA" id="ARBA00004123"/>
    </source>
</evidence>
<dbReference type="AlphaFoldDB" id="A0A164Q8S6"/>
<evidence type="ECO:0000256" key="4">
    <source>
        <dbReference type="ARBA" id="ARBA00023242"/>
    </source>
</evidence>
<evidence type="ECO:0000313" key="6">
    <source>
        <dbReference type="EMBL" id="KZS07533.1"/>
    </source>
</evidence>
<dbReference type="Proteomes" id="UP000076858">
    <property type="component" value="Unassembled WGS sequence"/>
</dbReference>
<comment type="caution">
    <text evidence="6">The sequence shown here is derived from an EMBL/GenBank/DDBJ whole genome shotgun (WGS) entry which is preliminary data.</text>
</comment>
<keyword evidence="3 6" id="KW-0647">Proteasome</keyword>
<keyword evidence="2" id="KW-0963">Cytoplasm</keyword>
<dbReference type="PANTHER" id="PTHR32194:SF2">
    <property type="entry name" value="PROTEASOME SUBUNIT BETA TYPE-1"/>
    <property type="match status" value="1"/>
</dbReference>
<accession>A0A164Q8S6</accession>
<dbReference type="InterPro" id="IPR001353">
    <property type="entry name" value="Proteasome_sua/b"/>
</dbReference>
<comment type="subcellular location">
    <subcellularLocation>
        <location evidence="1">Nucleus</location>
    </subcellularLocation>
</comment>
<comment type="subunit">
    <text evidence="5">The 26S proteasome consists of a 20S proteasome core and two 19S regulatory subunits. The 20S proteasome core is composed of 28 subunits that are arranged in four stacked rings, resulting in a barrel-shaped structure. The two end rings are each formed by seven alpha subunits, and the two central rings are each formed by seven beta subunits. The catalytic chamber with the active sites is on the inside of the barrel.</text>
</comment>
<dbReference type="CDD" id="cd03757">
    <property type="entry name" value="proteasome_beta_type_1"/>
    <property type="match status" value="1"/>
</dbReference>
<dbReference type="SUPFAM" id="SSF56235">
    <property type="entry name" value="N-terminal nucleophile aminohydrolases (Ntn hydrolases)"/>
    <property type="match status" value="1"/>
</dbReference>
<organism evidence="6 7">
    <name type="scientific">Daphnia magna</name>
    <dbReference type="NCBI Taxonomy" id="35525"/>
    <lineage>
        <taxon>Eukaryota</taxon>
        <taxon>Metazoa</taxon>
        <taxon>Ecdysozoa</taxon>
        <taxon>Arthropoda</taxon>
        <taxon>Crustacea</taxon>
        <taxon>Branchiopoda</taxon>
        <taxon>Diplostraca</taxon>
        <taxon>Cladocera</taxon>
        <taxon>Anomopoda</taxon>
        <taxon>Daphniidae</taxon>
        <taxon>Daphnia</taxon>
    </lineage>
</organism>
<name>A0A164Q8S6_9CRUS</name>
<dbReference type="STRING" id="35525.A0A164Q8S6"/>
<evidence type="ECO:0000313" key="7">
    <source>
        <dbReference type="Proteomes" id="UP000076858"/>
    </source>
</evidence>
<dbReference type="FunFam" id="3.60.20.10:FF:000027">
    <property type="entry name" value="Proteasome subunit beta type-6"/>
    <property type="match status" value="1"/>
</dbReference>
<evidence type="ECO:0000256" key="2">
    <source>
        <dbReference type="ARBA" id="ARBA00022490"/>
    </source>
</evidence>
<evidence type="ECO:0000256" key="5">
    <source>
        <dbReference type="ARBA" id="ARBA00026071"/>
    </source>
</evidence>
<dbReference type="GO" id="GO:0005839">
    <property type="term" value="C:proteasome core complex"/>
    <property type="evidence" value="ECO:0007669"/>
    <property type="project" value="InterPro"/>
</dbReference>
<dbReference type="PROSITE" id="PS51476">
    <property type="entry name" value="PROTEASOME_BETA_2"/>
    <property type="match status" value="1"/>
</dbReference>
<dbReference type="PANTHER" id="PTHR32194">
    <property type="entry name" value="METALLOPROTEASE TLDD"/>
    <property type="match status" value="1"/>
</dbReference>
<sequence length="230" mass="25315">MFGQAILNDNLPGAKQHHWSPYTDNGGTIVAVAGDDFAIIASDTRLIQGYSILSREQTKLFKLSEQTVLGVSGCWCDVLTFTRTLEARMKMYLHEHLKPMSTPAVAQLVSTMLYHKRFFPYYVSNIVAGLDQDGKGTLYSYDPVGHCEKNRYRAGGAAGAMLQPLLDNQVGLKNMKGGVLPNITKEKALMVIKDSFISAAERDTSTGDGVIINIITKSGVEVMHFPLRKD</sequence>
<keyword evidence="4" id="KW-0539">Nucleus</keyword>
<evidence type="ECO:0000256" key="3">
    <source>
        <dbReference type="ARBA" id="ARBA00022942"/>
    </source>
</evidence>
<protein>
    <submittedName>
        <fullName evidence="6">Proteasome subunit beta type-1</fullName>
    </submittedName>
</protein>
<dbReference type="InterPro" id="IPR023333">
    <property type="entry name" value="Proteasome_suB-type"/>
</dbReference>